<name>A0A6J2TQD0_DROLE</name>
<dbReference type="Proteomes" id="UP000504634">
    <property type="component" value="Unplaced"/>
</dbReference>
<protein>
    <submittedName>
        <fullName evidence="3">Uncharacterized protein LOC115626476</fullName>
    </submittedName>
</protein>
<evidence type="ECO:0000313" key="3">
    <source>
        <dbReference type="RefSeq" id="XP_030377720.1"/>
    </source>
</evidence>
<dbReference type="OrthoDB" id="7988812at2759"/>
<sequence length="157" mass="17398">MYKKVLCVCLLIAFVSVQLATSLTCYHCTTEQDCKKPQLVTCTNATANETSYSLGYYHQNVPAINGSTRFDCLRIRYTQGTGSKKQVVNQIHGCVHPNVYACSLSLKPEYASNGWNKEYCNICSGDKCNKNPAATYSSSFYTILTTSLALILTKLYA</sequence>
<dbReference type="AlphaFoldDB" id="A0A6J2TQD0"/>
<evidence type="ECO:0000313" key="2">
    <source>
        <dbReference type="Proteomes" id="UP000504634"/>
    </source>
</evidence>
<feature type="signal peptide" evidence="1">
    <location>
        <begin position="1"/>
        <end position="22"/>
    </location>
</feature>
<reference evidence="3" key="1">
    <citation type="submission" date="2025-08" db="UniProtKB">
        <authorList>
            <consortium name="RefSeq"/>
        </authorList>
    </citation>
    <scope>IDENTIFICATION</scope>
    <source>
        <strain evidence="3">11010-0011.00</strain>
        <tissue evidence="3">Whole body</tissue>
    </source>
</reference>
<proteinExistence type="predicted"/>
<keyword evidence="2" id="KW-1185">Reference proteome</keyword>
<keyword evidence="1" id="KW-0732">Signal</keyword>
<feature type="chain" id="PRO_5027052438" evidence="1">
    <location>
        <begin position="23"/>
        <end position="157"/>
    </location>
</feature>
<accession>A0A6J2TQD0</accession>
<dbReference type="GeneID" id="115626476"/>
<evidence type="ECO:0000256" key="1">
    <source>
        <dbReference type="SAM" id="SignalP"/>
    </source>
</evidence>
<organism evidence="2 3">
    <name type="scientific">Drosophila lebanonensis</name>
    <name type="common">Fruit fly</name>
    <name type="synonym">Scaptodrosophila lebanonensis</name>
    <dbReference type="NCBI Taxonomy" id="7225"/>
    <lineage>
        <taxon>Eukaryota</taxon>
        <taxon>Metazoa</taxon>
        <taxon>Ecdysozoa</taxon>
        <taxon>Arthropoda</taxon>
        <taxon>Hexapoda</taxon>
        <taxon>Insecta</taxon>
        <taxon>Pterygota</taxon>
        <taxon>Neoptera</taxon>
        <taxon>Endopterygota</taxon>
        <taxon>Diptera</taxon>
        <taxon>Brachycera</taxon>
        <taxon>Muscomorpha</taxon>
        <taxon>Ephydroidea</taxon>
        <taxon>Drosophilidae</taxon>
        <taxon>Scaptodrosophila</taxon>
    </lineage>
</organism>
<gene>
    <name evidence="3" type="primary">LOC115626476</name>
</gene>
<dbReference type="RefSeq" id="XP_030377720.1">
    <property type="nucleotide sequence ID" value="XM_030521860.1"/>
</dbReference>